<reference evidence="4 5" key="1">
    <citation type="journal article" date="2006" name="Nature">
        <title>Global trends of whole-genome duplications revealed by the ciliate Paramecium tetraurelia.</title>
        <authorList>
            <consortium name="Genoscope"/>
            <person name="Aury J.-M."/>
            <person name="Jaillon O."/>
            <person name="Duret L."/>
            <person name="Noel B."/>
            <person name="Jubin C."/>
            <person name="Porcel B.M."/>
            <person name="Segurens B."/>
            <person name="Daubin V."/>
            <person name="Anthouard V."/>
            <person name="Aiach N."/>
            <person name="Arnaiz O."/>
            <person name="Billaut A."/>
            <person name="Beisson J."/>
            <person name="Blanc I."/>
            <person name="Bouhouche K."/>
            <person name="Camara F."/>
            <person name="Duharcourt S."/>
            <person name="Guigo R."/>
            <person name="Gogendeau D."/>
            <person name="Katinka M."/>
            <person name="Keller A.-M."/>
            <person name="Kissmehl R."/>
            <person name="Klotz C."/>
            <person name="Koll F."/>
            <person name="Le Moue A."/>
            <person name="Lepere C."/>
            <person name="Malinsky S."/>
            <person name="Nowacki M."/>
            <person name="Nowak J.K."/>
            <person name="Plattner H."/>
            <person name="Poulain J."/>
            <person name="Ruiz F."/>
            <person name="Serrano V."/>
            <person name="Zagulski M."/>
            <person name="Dessen P."/>
            <person name="Betermier M."/>
            <person name="Weissenbach J."/>
            <person name="Scarpelli C."/>
            <person name="Schachter V."/>
            <person name="Sperling L."/>
            <person name="Meyer E."/>
            <person name="Cohen J."/>
            <person name="Wincker P."/>
        </authorList>
    </citation>
    <scope>NUCLEOTIDE SEQUENCE [LARGE SCALE GENOMIC DNA]</scope>
    <source>
        <strain evidence="4 5">Stock d4-2</strain>
    </source>
</reference>
<dbReference type="GO" id="GO:0006270">
    <property type="term" value="P:DNA replication initiation"/>
    <property type="evidence" value="ECO:0000318"/>
    <property type="project" value="GO_Central"/>
</dbReference>
<dbReference type="InterPro" id="IPR036420">
    <property type="entry name" value="BRCT_dom_sf"/>
</dbReference>
<name>A0CKE3_PARTE</name>
<evidence type="ECO:0000313" key="4">
    <source>
        <dbReference type="EMBL" id="CAK71260.1"/>
    </source>
</evidence>
<evidence type="ECO:0000259" key="3">
    <source>
        <dbReference type="PROSITE" id="PS50172"/>
    </source>
</evidence>
<proteinExistence type="predicted"/>
<evidence type="ECO:0000256" key="1">
    <source>
        <dbReference type="ARBA" id="ARBA00022737"/>
    </source>
</evidence>
<dbReference type="OrthoDB" id="2384350at2759"/>
<dbReference type="InterPro" id="IPR001357">
    <property type="entry name" value="BRCT_dom"/>
</dbReference>
<feature type="compositionally biased region" description="Polar residues" evidence="2">
    <location>
        <begin position="1"/>
        <end position="11"/>
    </location>
</feature>
<dbReference type="PROSITE" id="PS50172">
    <property type="entry name" value="BRCT"/>
    <property type="match status" value="2"/>
</dbReference>
<dbReference type="EMBL" id="CT868096">
    <property type="protein sequence ID" value="CAK71260.1"/>
    <property type="molecule type" value="Genomic_DNA"/>
</dbReference>
<dbReference type="SMART" id="SM00292">
    <property type="entry name" value="BRCT"/>
    <property type="match status" value="2"/>
</dbReference>
<feature type="domain" description="BRCT" evidence="3">
    <location>
        <begin position="81"/>
        <end position="144"/>
    </location>
</feature>
<dbReference type="InParanoid" id="A0CKE3"/>
<accession>A0CKE3</accession>
<gene>
    <name evidence="4" type="ORF">GSPATT00000973001</name>
</gene>
<evidence type="ECO:0000256" key="2">
    <source>
        <dbReference type="SAM" id="MobiDB-lite"/>
    </source>
</evidence>
<feature type="domain" description="BRCT" evidence="3">
    <location>
        <begin position="360"/>
        <end position="459"/>
    </location>
</feature>
<dbReference type="Proteomes" id="UP000000600">
    <property type="component" value="Unassembled WGS sequence"/>
</dbReference>
<dbReference type="GO" id="GO:0007095">
    <property type="term" value="P:mitotic G2 DNA damage checkpoint signaling"/>
    <property type="evidence" value="ECO:0000318"/>
    <property type="project" value="GO_Central"/>
</dbReference>
<feature type="region of interest" description="Disordered" evidence="2">
    <location>
        <begin position="1"/>
        <end position="26"/>
    </location>
</feature>
<dbReference type="OMA" id="TRHIFSQ"/>
<organism evidence="4 5">
    <name type="scientific">Paramecium tetraurelia</name>
    <dbReference type="NCBI Taxonomy" id="5888"/>
    <lineage>
        <taxon>Eukaryota</taxon>
        <taxon>Sar</taxon>
        <taxon>Alveolata</taxon>
        <taxon>Ciliophora</taxon>
        <taxon>Intramacronucleata</taxon>
        <taxon>Oligohymenophorea</taxon>
        <taxon>Peniculida</taxon>
        <taxon>Parameciidae</taxon>
        <taxon>Paramecium</taxon>
    </lineage>
</organism>
<dbReference type="GO" id="GO:0033314">
    <property type="term" value="P:mitotic DNA replication checkpoint signaling"/>
    <property type="evidence" value="ECO:0000318"/>
    <property type="project" value="GO_Central"/>
</dbReference>
<dbReference type="Pfam" id="PF12738">
    <property type="entry name" value="PTCB-BRCT"/>
    <property type="match status" value="1"/>
</dbReference>
<dbReference type="HOGENOM" id="CLU_599166_0_0_1"/>
<keyword evidence="1" id="KW-0677">Repeat</keyword>
<dbReference type="PANTHER" id="PTHR13561">
    <property type="entry name" value="DNA REPLICATION REGULATOR DPB11-RELATED"/>
    <property type="match status" value="1"/>
</dbReference>
<dbReference type="GeneID" id="5024442"/>
<protein>
    <recommendedName>
        <fullName evidence="3">BRCT domain-containing protein</fullName>
    </recommendedName>
</protein>
<keyword evidence="5" id="KW-1185">Reference proteome</keyword>
<evidence type="ECO:0000313" key="5">
    <source>
        <dbReference type="Proteomes" id="UP000000600"/>
    </source>
</evidence>
<sequence>MKQRQSSVHTEQQNRKSYRRSVSAVQSGRKISHSAITLRDNQIQISIINNISQCLAKKKIYVEIYSGPQQNDRNQSDCEDEILYALGATIVKKLSKHTHYLIWQYGLLSTLEKAKEWNIKIVNPMWVNECLTKKREVDASNFPIIQLTPQEIQELLKKDRVHIKKGKQSNQQIQEEEEETNEFKTRHIFSQFKDQLQQIAKNTNKSYVSISHFKKSSKDIHDKDKQELIHEELETEQLEVSQKMNSQMLSKKSSKNKKSKTQQIDSKFNLVLHKSCDYNILNLFEQINLKDQYQLVIDEDMKIKCDILVINEDKLVYDLVFCCCCLNKQTKIISQKWIIKQQQNQKKEISFTHYLLTYNMQKKILFPYNFYVYFSKPKTSQQKNINQTLKQGLEQLIQNFGGKITSKEFCDIMIVMKIMLKSTALTILSSNPNIKIIHAEWLYKSIQQGSLIDLNEYIIQY</sequence>
<dbReference type="PANTHER" id="PTHR13561:SF20">
    <property type="entry name" value="DNA TOPOISOMERASE 2-BINDING PROTEIN 1"/>
    <property type="match status" value="1"/>
</dbReference>
<dbReference type="CDD" id="cd17716">
    <property type="entry name" value="BRCT_microcephalin_rpt1"/>
    <property type="match status" value="1"/>
</dbReference>
<dbReference type="AlphaFoldDB" id="A0CKE3"/>
<dbReference type="RefSeq" id="XP_001438657.1">
    <property type="nucleotide sequence ID" value="XM_001438620.2"/>
</dbReference>
<dbReference type="KEGG" id="ptm:GSPATT00000973001"/>
<dbReference type="SUPFAM" id="SSF52113">
    <property type="entry name" value="BRCT domain"/>
    <property type="match status" value="2"/>
</dbReference>
<dbReference type="Gene3D" id="3.40.50.10190">
    <property type="entry name" value="BRCT domain"/>
    <property type="match status" value="2"/>
</dbReference>
<dbReference type="STRING" id="5888.A0CKE3"/>